<name>A0A8J7CWV7_9RHOB</name>
<dbReference type="RefSeq" id="WP_193185115.1">
    <property type="nucleotide sequence ID" value="NZ_JACVXA010000063.1"/>
</dbReference>
<protein>
    <submittedName>
        <fullName evidence="2">Uncharacterized protein</fullName>
    </submittedName>
</protein>
<dbReference type="EMBL" id="JACVXA010000063">
    <property type="protein sequence ID" value="MBE3639899.1"/>
    <property type="molecule type" value="Genomic_DNA"/>
</dbReference>
<organism evidence="2 3">
    <name type="scientific">Mangrovicoccus algicola</name>
    <dbReference type="NCBI Taxonomy" id="2771008"/>
    <lineage>
        <taxon>Bacteria</taxon>
        <taxon>Pseudomonadati</taxon>
        <taxon>Pseudomonadota</taxon>
        <taxon>Alphaproteobacteria</taxon>
        <taxon>Rhodobacterales</taxon>
        <taxon>Paracoccaceae</taxon>
        <taxon>Mangrovicoccus</taxon>
    </lineage>
</organism>
<keyword evidence="3" id="KW-1185">Reference proteome</keyword>
<feature type="compositionally biased region" description="Basic and acidic residues" evidence="1">
    <location>
        <begin position="13"/>
        <end position="25"/>
    </location>
</feature>
<sequence length="64" mass="7206">MRPVAGTLTAAPHDPRQLRPDDTPRGVEIDRIEMIRHGFAHLRELLQAISAAAEAERPRTDLRL</sequence>
<evidence type="ECO:0000313" key="2">
    <source>
        <dbReference type="EMBL" id="MBE3639899.1"/>
    </source>
</evidence>
<gene>
    <name evidence="2" type="ORF">ICN82_16980</name>
</gene>
<evidence type="ECO:0000313" key="3">
    <source>
        <dbReference type="Proteomes" id="UP000609121"/>
    </source>
</evidence>
<dbReference type="Proteomes" id="UP000609121">
    <property type="component" value="Unassembled WGS sequence"/>
</dbReference>
<proteinExistence type="predicted"/>
<dbReference type="AlphaFoldDB" id="A0A8J7CWV7"/>
<accession>A0A8J7CWV7</accession>
<reference evidence="2" key="1">
    <citation type="submission" date="2020-09" db="EMBL/GenBank/DDBJ databases">
        <title>A novel bacterium of genus Mangrovicoccus, isolated from South China Sea.</title>
        <authorList>
            <person name="Huang H."/>
            <person name="Mo K."/>
            <person name="Hu Y."/>
        </authorList>
    </citation>
    <scope>NUCLEOTIDE SEQUENCE</scope>
    <source>
        <strain evidence="2">HB182678</strain>
    </source>
</reference>
<feature type="region of interest" description="Disordered" evidence="1">
    <location>
        <begin position="1"/>
        <end position="25"/>
    </location>
</feature>
<evidence type="ECO:0000256" key="1">
    <source>
        <dbReference type="SAM" id="MobiDB-lite"/>
    </source>
</evidence>
<comment type="caution">
    <text evidence="2">The sequence shown here is derived from an EMBL/GenBank/DDBJ whole genome shotgun (WGS) entry which is preliminary data.</text>
</comment>